<feature type="binding site" evidence="5">
    <location>
        <position position="59"/>
    </location>
    <ligand>
        <name>substrate</name>
    </ligand>
</feature>
<dbReference type="GO" id="GO:0000287">
    <property type="term" value="F:magnesium ion binding"/>
    <property type="evidence" value="ECO:0007669"/>
    <property type="project" value="TreeGrafter"/>
</dbReference>
<accession>A0A4S2H3N2</accession>
<evidence type="ECO:0000256" key="3">
    <source>
        <dbReference type="ARBA" id="ARBA00022723"/>
    </source>
</evidence>
<dbReference type="PANTHER" id="PTHR32308:SF0">
    <property type="entry name" value="HPCH_HPAI ALDOLASE_CITRATE LYASE DOMAIN-CONTAINING PROTEIN"/>
    <property type="match status" value="1"/>
</dbReference>
<protein>
    <submittedName>
        <fullName evidence="8">CoA ester lyase</fullName>
    </submittedName>
</protein>
<evidence type="ECO:0000256" key="6">
    <source>
        <dbReference type="PIRSR" id="PIRSR015582-2"/>
    </source>
</evidence>
<dbReference type="Proteomes" id="UP000308054">
    <property type="component" value="Unassembled WGS sequence"/>
</dbReference>
<feature type="binding site" evidence="5">
    <location>
        <position position="111"/>
    </location>
    <ligand>
        <name>substrate</name>
    </ligand>
</feature>
<evidence type="ECO:0000256" key="5">
    <source>
        <dbReference type="PIRSR" id="PIRSR015582-1"/>
    </source>
</evidence>
<feature type="binding site" evidence="6">
    <location>
        <position position="137"/>
    </location>
    <ligand>
        <name>Mg(2+)</name>
        <dbReference type="ChEBI" id="CHEBI:18420"/>
    </ligand>
</feature>
<dbReference type="RefSeq" id="WP_135994682.1">
    <property type="nucleotide sequence ID" value="NZ_CP071057.1"/>
</dbReference>
<comment type="caution">
    <text evidence="8">The sequence shown here is derived from an EMBL/GenBank/DDBJ whole genome shotgun (WGS) entry which is preliminary data.</text>
</comment>
<dbReference type="EMBL" id="SRXW01000001">
    <property type="protein sequence ID" value="TGY90184.1"/>
    <property type="molecule type" value="Genomic_DNA"/>
</dbReference>
<evidence type="ECO:0000256" key="4">
    <source>
        <dbReference type="ARBA" id="ARBA00022842"/>
    </source>
</evidence>
<keyword evidence="9" id="KW-1185">Reference proteome</keyword>
<gene>
    <name evidence="8" type="ORF">E5163_03400</name>
</gene>
<comment type="similarity">
    <text evidence="2">Belongs to the HpcH/HpaI aldolase family.</text>
</comment>
<evidence type="ECO:0000256" key="1">
    <source>
        <dbReference type="ARBA" id="ARBA00001946"/>
    </source>
</evidence>
<dbReference type="GO" id="GO:0006107">
    <property type="term" value="P:oxaloacetate metabolic process"/>
    <property type="evidence" value="ECO:0007669"/>
    <property type="project" value="TreeGrafter"/>
</dbReference>
<dbReference type="InterPro" id="IPR011206">
    <property type="entry name" value="Citrate_lyase_beta/mcl1/mcl2"/>
</dbReference>
<proteinExistence type="inferred from homology"/>
<evidence type="ECO:0000259" key="7">
    <source>
        <dbReference type="Pfam" id="PF03328"/>
    </source>
</evidence>
<dbReference type="Gene3D" id="3.20.20.60">
    <property type="entry name" value="Phosphoenolpyruvate-binding domains"/>
    <property type="match status" value="1"/>
</dbReference>
<reference evidence="8 9" key="1">
    <citation type="journal article" date="2017" name="Int. J. Syst. Evol. Microbiol.">
        <title>Marinicauda algicola sp. nov., isolated from a marine red alga Rhodosorus marinus.</title>
        <authorList>
            <person name="Jeong S.E."/>
            <person name="Jeon S.H."/>
            <person name="Chun B.H."/>
            <person name="Kim D.W."/>
            <person name="Jeon C.O."/>
        </authorList>
    </citation>
    <scope>NUCLEOTIDE SEQUENCE [LARGE SCALE GENOMIC DNA]</scope>
    <source>
        <strain evidence="8 9">JCM 31718</strain>
    </source>
</reference>
<dbReference type="PIRSF" id="PIRSF015582">
    <property type="entry name" value="Cit_lyase_B"/>
    <property type="match status" value="1"/>
</dbReference>
<name>A0A4S2H3N2_9PROT</name>
<keyword evidence="8" id="KW-0456">Lyase</keyword>
<dbReference type="SUPFAM" id="SSF51621">
    <property type="entry name" value="Phosphoenolpyruvate/pyruvate domain"/>
    <property type="match status" value="1"/>
</dbReference>
<dbReference type="InterPro" id="IPR005000">
    <property type="entry name" value="Aldolase/citrate-lyase_domain"/>
</dbReference>
<dbReference type="PANTHER" id="PTHR32308">
    <property type="entry name" value="LYASE BETA SUBUNIT, PUTATIVE (AFU_ORTHOLOGUE AFUA_4G13030)-RELATED"/>
    <property type="match status" value="1"/>
</dbReference>
<dbReference type="GO" id="GO:0016829">
    <property type="term" value="F:lyase activity"/>
    <property type="evidence" value="ECO:0007669"/>
    <property type="project" value="UniProtKB-KW"/>
</dbReference>
<dbReference type="AlphaFoldDB" id="A0A4S2H3N2"/>
<dbReference type="InterPro" id="IPR015813">
    <property type="entry name" value="Pyrv/PenolPyrv_kinase-like_dom"/>
</dbReference>
<dbReference type="InterPro" id="IPR040442">
    <property type="entry name" value="Pyrv_kinase-like_dom_sf"/>
</dbReference>
<feature type="domain" description="HpcH/HpaI aldolase/citrate lyase" evidence="7">
    <location>
        <begin position="2"/>
        <end position="203"/>
    </location>
</feature>
<keyword evidence="3 6" id="KW-0479">Metal-binding</keyword>
<dbReference type="OrthoDB" id="9800547at2"/>
<feature type="binding site" evidence="6">
    <location>
        <position position="111"/>
    </location>
    <ligand>
        <name>Mg(2+)</name>
        <dbReference type="ChEBI" id="CHEBI:18420"/>
    </ligand>
</feature>
<evidence type="ECO:0000256" key="2">
    <source>
        <dbReference type="ARBA" id="ARBA00005568"/>
    </source>
</evidence>
<dbReference type="Pfam" id="PF03328">
    <property type="entry name" value="HpcH_HpaI"/>
    <property type="match status" value="1"/>
</dbReference>
<evidence type="ECO:0000313" key="9">
    <source>
        <dbReference type="Proteomes" id="UP000308054"/>
    </source>
</evidence>
<sequence length="267" mass="27508">MRSLLFVPGSRPDRFAKALAAGADAVCVDLEDAVAPDGKADAREAVVGALIAGDRVGVRVNSVRTDDGKADLDALSTAPAPVFVMVPKAETPGDIAAVRAGIDAPVIALVETAEGLRNAWDIAAAEGVSAVMFGGGDYAAELGIAMDFEALLFARSQIVAAAARARVPAIDVPWLDVSDPAGLKREAERVKALGYRAKACIHPTQLETVNAVFTPTPDEIARAQAILQALENAQGGAALLNGKLIEKPVALGARRTLEAARSAGLET</sequence>
<keyword evidence="4 6" id="KW-0460">Magnesium</keyword>
<evidence type="ECO:0000313" key="8">
    <source>
        <dbReference type="EMBL" id="TGY90184.1"/>
    </source>
</evidence>
<organism evidence="8 9">
    <name type="scientific">Marinicauda algicola</name>
    <dbReference type="NCBI Taxonomy" id="2029849"/>
    <lineage>
        <taxon>Bacteria</taxon>
        <taxon>Pseudomonadati</taxon>
        <taxon>Pseudomonadota</taxon>
        <taxon>Alphaproteobacteria</taxon>
        <taxon>Maricaulales</taxon>
        <taxon>Maricaulaceae</taxon>
        <taxon>Marinicauda</taxon>
    </lineage>
</organism>
<comment type="cofactor">
    <cofactor evidence="1">
        <name>Mg(2+)</name>
        <dbReference type="ChEBI" id="CHEBI:18420"/>
    </cofactor>
</comment>